<name>A0ABP1B0S4_9BRYO</name>
<proteinExistence type="predicted"/>
<sequence length="110" mass="13075">MSGMEDRDVYRVKQKFVRPRKPDEHMRKRARRSVHLPVYPTSKQSEHSAIPRWDHAHSRAVRICEDFPRRRPRAECFRQLRFQSAPAPSATCSFLDRGRTPRDCQSVRTD</sequence>
<gene>
    <name evidence="1" type="ORF">CSSPJE1EN2_LOCUS11409</name>
</gene>
<evidence type="ECO:0000313" key="2">
    <source>
        <dbReference type="Proteomes" id="UP001497522"/>
    </source>
</evidence>
<dbReference type="Proteomes" id="UP001497522">
    <property type="component" value="Chromosome 18"/>
</dbReference>
<protein>
    <submittedName>
        <fullName evidence="1">Uncharacterized protein</fullName>
    </submittedName>
</protein>
<organism evidence="1 2">
    <name type="scientific">Sphagnum jensenii</name>
    <dbReference type="NCBI Taxonomy" id="128206"/>
    <lineage>
        <taxon>Eukaryota</taxon>
        <taxon>Viridiplantae</taxon>
        <taxon>Streptophyta</taxon>
        <taxon>Embryophyta</taxon>
        <taxon>Bryophyta</taxon>
        <taxon>Sphagnophytina</taxon>
        <taxon>Sphagnopsida</taxon>
        <taxon>Sphagnales</taxon>
        <taxon>Sphagnaceae</taxon>
        <taxon>Sphagnum</taxon>
    </lineage>
</organism>
<evidence type="ECO:0000313" key="1">
    <source>
        <dbReference type="EMBL" id="CAK9868450.1"/>
    </source>
</evidence>
<dbReference type="EMBL" id="OZ023719">
    <property type="protein sequence ID" value="CAK9868450.1"/>
    <property type="molecule type" value="Genomic_DNA"/>
</dbReference>
<reference evidence="1" key="1">
    <citation type="submission" date="2024-03" db="EMBL/GenBank/DDBJ databases">
        <authorList>
            <consortium name="ELIXIR-Norway"/>
            <consortium name="Elixir Norway"/>
        </authorList>
    </citation>
    <scope>NUCLEOTIDE SEQUENCE</scope>
</reference>
<keyword evidence="2" id="KW-1185">Reference proteome</keyword>
<accession>A0ABP1B0S4</accession>